<sequence length="145" mass="16607">MLHPRTLDLWLHDMTARLRLLLAKRWITIERAADNRMRGRTMNPHESPLEKIDTDRFLFFSFLLSLLFLSFSLLFFPLLCLPLPLPLASVFCFCFCLCLCSSLSFLIPSTTTGPVYFSSNNYHWDLSGGIGLHGMVGRMDGRMDG</sequence>
<dbReference type="AlphaFoldDB" id="A0A5M9K7E7"/>
<gene>
    <name evidence="2" type="ORF">EYC84_006510</name>
</gene>
<feature type="transmembrane region" description="Helical" evidence="1">
    <location>
        <begin position="57"/>
        <end position="79"/>
    </location>
</feature>
<keyword evidence="1" id="KW-0472">Membrane</keyword>
<evidence type="ECO:0000256" key="1">
    <source>
        <dbReference type="SAM" id="Phobius"/>
    </source>
</evidence>
<dbReference type="EMBL" id="VICG01000001">
    <property type="protein sequence ID" value="KAA8576379.1"/>
    <property type="molecule type" value="Genomic_DNA"/>
</dbReference>
<evidence type="ECO:0000313" key="3">
    <source>
        <dbReference type="Proteomes" id="UP000322873"/>
    </source>
</evidence>
<proteinExistence type="predicted"/>
<name>A0A5M9K7E7_MONFR</name>
<feature type="transmembrane region" description="Helical" evidence="1">
    <location>
        <begin position="85"/>
        <end position="107"/>
    </location>
</feature>
<protein>
    <submittedName>
        <fullName evidence="2">Uncharacterized protein</fullName>
    </submittedName>
</protein>
<keyword evidence="3" id="KW-1185">Reference proteome</keyword>
<comment type="caution">
    <text evidence="2">The sequence shown here is derived from an EMBL/GenBank/DDBJ whole genome shotgun (WGS) entry which is preliminary data.</text>
</comment>
<dbReference type="Proteomes" id="UP000322873">
    <property type="component" value="Unassembled WGS sequence"/>
</dbReference>
<organism evidence="2 3">
    <name type="scientific">Monilinia fructicola</name>
    <name type="common">Brown rot fungus</name>
    <name type="synonym">Ciboria fructicola</name>
    <dbReference type="NCBI Taxonomy" id="38448"/>
    <lineage>
        <taxon>Eukaryota</taxon>
        <taxon>Fungi</taxon>
        <taxon>Dikarya</taxon>
        <taxon>Ascomycota</taxon>
        <taxon>Pezizomycotina</taxon>
        <taxon>Leotiomycetes</taxon>
        <taxon>Helotiales</taxon>
        <taxon>Sclerotiniaceae</taxon>
        <taxon>Monilinia</taxon>
    </lineage>
</organism>
<keyword evidence="1" id="KW-0812">Transmembrane</keyword>
<keyword evidence="1" id="KW-1133">Transmembrane helix</keyword>
<reference evidence="2 3" key="1">
    <citation type="submission" date="2019-06" db="EMBL/GenBank/DDBJ databases">
        <title>Genome Sequence of the Brown Rot Fungal Pathogen Monilinia fructicola.</title>
        <authorList>
            <person name="De Miccolis Angelini R.M."/>
            <person name="Landi L."/>
            <person name="Abate D."/>
            <person name="Pollastro S."/>
            <person name="Romanazzi G."/>
            <person name="Faretra F."/>
        </authorList>
    </citation>
    <scope>NUCLEOTIDE SEQUENCE [LARGE SCALE GENOMIC DNA]</scope>
    <source>
        <strain evidence="2 3">Mfrc123</strain>
    </source>
</reference>
<evidence type="ECO:0000313" key="2">
    <source>
        <dbReference type="EMBL" id="KAA8576379.1"/>
    </source>
</evidence>
<accession>A0A5M9K7E7</accession>